<proteinExistence type="predicted"/>
<dbReference type="AlphaFoldDB" id="A0A0E9XXN0"/>
<protein>
    <submittedName>
        <fullName evidence="1">Uncharacterized protein</fullName>
    </submittedName>
</protein>
<reference evidence="1" key="2">
    <citation type="journal article" date="2015" name="Fish Shellfish Immunol.">
        <title>Early steps in the European eel (Anguilla anguilla)-Vibrio vulnificus interaction in the gills: Role of the RtxA13 toxin.</title>
        <authorList>
            <person name="Callol A."/>
            <person name="Pajuelo D."/>
            <person name="Ebbesson L."/>
            <person name="Teles M."/>
            <person name="MacKenzie S."/>
            <person name="Amaro C."/>
        </authorList>
    </citation>
    <scope>NUCLEOTIDE SEQUENCE</scope>
</reference>
<name>A0A0E9XXN0_ANGAN</name>
<accession>A0A0E9XXN0</accession>
<organism evidence="1">
    <name type="scientific">Anguilla anguilla</name>
    <name type="common">European freshwater eel</name>
    <name type="synonym">Muraena anguilla</name>
    <dbReference type="NCBI Taxonomy" id="7936"/>
    <lineage>
        <taxon>Eukaryota</taxon>
        <taxon>Metazoa</taxon>
        <taxon>Chordata</taxon>
        <taxon>Craniata</taxon>
        <taxon>Vertebrata</taxon>
        <taxon>Euteleostomi</taxon>
        <taxon>Actinopterygii</taxon>
        <taxon>Neopterygii</taxon>
        <taxon>Teleostei</taxon>
        <taxon>Anguilliformes</taxon>
        <taxon>Anguillidae</taxon>
        <taxon>Anguilla</taxon>
    </lineage>
</organism>
<evidence type="ECO:0000313" key="1">
    <source>
        <dbReference type="EMBL" id="JAI06444.1"/>
    </source>
</evidence>
<sequence>MEPTEDRVPPGISLSLPCCCFTAEETPFLPITLHHYYYIAANLFLLSLLNYRSKGVLHVI</sequence>
<reference evidence="1" key="1">
    <citation type="submission" date="2014-11" db="EMBL/GenBank/DDBJ databases">
        <authorList>
            <person name="Amaro Gonzalez C."/>
        </authorList>
    </citation>
    <scope>NUCLEOTIDE SEQUENCE</scope>
</reference>
<dbReference type="EMBL" id="GBXM01002134">
    <property type="protein sequence ID" value="JAI06444.1"/>
    <property type="molecule type" value="Transcribed_RNA"/>
</dbReference>